<evidence type="ECO:0000313" key="3">
    <source>
        <dbReference type="EMBL" id="CAI9299023.1"/>
    </source>
</evidence>
<dbReference type="PANTHER" id="PTHR14894:SF0">
    <property type="entry name" value="CDK5 REGULATORY SUBUNIT-ASSOCIATED PROTEIN 3"/>
    <property type="match status" value="1"/>
</dbReference>
<sequence length="394" mass="43654">MNLNDLIQGSLIVKDMDAANLQGTSKEVLRLGLGHVKIFIDNYYDCLSLTNVEFASALGKEVKVAMEVSKHWKIERYTTAQYTNFIVRMNNCKKNNKGDKIELKKVMTCEVLLLRTLATKLLNISSLPPFAFGNIIFATNILAQHWTGCVGVVDTCSSLARVLHLRDSSLQATIRRRPIYPGHTDVVNELLSKNPTNPQLDRPTHISHEEADIKRNDALSAAKYSEACHELGLQGINVKLELLETATTSLPYTFSKMLQVLNCDSVSQAIEFYSNFVKDAHTEKDKDPETVLPNLRDIIDNPPPLEVSAASEVLAYVNAERSSNNEISFEGDAAGDSIDWDIILDSSHIGWDIGTVEDSSDGFGAYEVVDASEIPENSLKDGMESNETNKEKMG</sequence>
<evidence type="ECO:0000256" key="2">
    <source>
        <dbReference type="SAM" id="MobiDB-lite"/>
    </source>
</evidence>
<dbReference type="GO" id="GO:0007346">
    <property type="term" value="P:regulation of mitotic cell cycle"/>
    <property type="evidence" value="ECO:0007669"/>
    <property type="project" value="TreeGrafter"/>
</dbReference>
<proteinExistence type="inferred from homology"/>
<feature type="compositionally biased region" description="Basic and acidic residues" evidence="2">
    <location>
        <begin position="378"/>
        <end position="394"/>
    </location>
</feature>
<feature type="region of interest" description="Disordered" evidence="2">
    <location>
        <begin position="374"/>
        <end position="394"/>
    </location>
</feature>
<comment type="similarity">
    <text evidence="1">Belongs to the CDK5RAP3 family.</text>
</comment>
<protein>
    <submittedName>
        <fullName evidence="3">Uncharacterized protein</fullName>
    </submittedName>
</protein>
<keyword evidence="4" id="KW-1185">Reference proteome</keyword>
<evidence type="ECO:0000313" key="4">
    <source>
        <dbReference type="Proteomes" id="UP001177003"/>
    </source>
</evidence>
<reference evidence="3" key="1">
    <citation type="submission" date="2023-04" db="EMBL/GenBank/DDBJ databases">
        <authorList>
            <person name="Vijverberg K."/>
            <person name="Xiong W."/>
            <person name="Schranz E."/>
        </authorList>
    </citation>
    <scope>NUCLEOTIDE SEQUENCE</scope>
</reference>
<dbReference type="GO" id="GO:0012505">
    <property type="term" value="C:endomembrane system"/>
    <property type="evidence" value="ECO:0007669"/>
    <property type="project" value="TreeGrafter"/>
</dbReference>
<dbReference type="AlphaFoldDB" id="A0AA36EK85"/>
<gene>
    <name evidence="3" type="ORF">LSALG_LOCUS37752</name>
</gene>
<dbReference type="EMBL" id="OX465084">
    <property type="protein sequence ID" value="CAI9299023.1"/>
    <property type="molecule type" value="Genomic_DNA"/>
</dbReference>
<organism evidence="3 4">
    <name type="scientific">Lactuca saligna</name>
    <name type="common">Willowleaf lettuce</name>
    <dbReference type="NCBI Taxonomy" id="75948"/>
    <lineage>
        <taxon>Eukaryota</taxon>
        <taxon>Viridiplantae</taxon>
        <taxon>Streptophyta</taxon>
        <taxon>Embryophyta</taxon>
        <taxon>Tracheophyta</taxon>
        <taxon>Spermatophyta</taxon>
        <taxon>Magnoliopsida</taxon>
        <taxon>eudicotyledons</taxon>
        <taxon>Gunneridae</taxon>
        <taxon>Pentapetalae</taxon>
        <taxon>asterids</taxon>
        <taxon>campanulids</taxon>
        <taxon>Asterales</taxon>
        <taxon>Asteraceae</taxon>
        <taxon>Cichorioideae</taxon>
        <taxon>Cichorieae</taxon>
        <taxon>Lactucinae</taxon>
        <taxon>Lactuca</taxon>
    </lineage>
</organism>
<evidence type="ECO:0000256" key="1">
    <source>
        <dbReference type="ARBA" id="ARBA00007478"/>
    </source>
</evidence>
<dbReference type="InterPro" id="IPR008491">
    <property type="entry name" value="CDK5RAP3"/>
</dbReference>
<dbReference type="Pfam" id="PF05600">
    <property type="entry name" value="CDK5RAP3"/>
    <property type="match status" value="1"/>
</dbReference>
<dbReference type="Proteomes" id="UP001177003">
    <property type="component" value="Chromosome 8"/>
</dbReference>
<accession>A0AA36EK85</accession>
<dbReference type="PANTHER" id="PTHR14894">
    <property type="entry name" value="CDK5 REGULATORY SUBUNIT-ASSOCIATED PROTEIN 3"/>
    <property type="match status" value="1"/>
</dbReference>
<name>A0AA36EK85_LACSI</name>